<accession>A0AAU8DSF5</accession>
<dbReference type="AlphaFoldDB" id="A0AAU8DSF5"/>
<dbReference type="InterPro" id="IPR010359">
    <property type="entry name" value="IrrE_HExxH"/>
</dbReference>
<dbReference type="EMBL" id="CP159218">
    <property type="protein sequence ID" value="XCG64109.1"/>
    <property type="molecule type" value="Genomic_DNA"/>
</dbReference>
<reference evidence="2" key="1">
    <citation type="submission" date="2024-05" db="EMBL/GenBank/DDBJ databases">
        <authorList>
            <person name="Cai S.Y."/>
            <person name="Jin L.M."/>
            <person name="Li H.R."/>
        </authorList>
    </citation>
    <scope>NUCLEOTIDE SEQUENCE</scope>
    <source>
        <strain evidence="2">A5-74</strain>
    </source>
</reference>
<protein>
    <submittedName>
        <fullName evidence="2">ImmA/IrrE family metallo-endopeptidase</fullName>
    </submittedName>
</protein>
<gene>
    <name evidence="2" type="ORF">ABLG96_01825</name>
</gene>
<dbReference type="InterPro" id="IPR052345">
    <property type="entry name" value="Rad_response_metalloprotease"/>
</dbReference>
<dbReference type="RefSeq" id="WP_353649722.1">
    <property type="nucleotide sequence ID" value="NZ_CP159218.1"/>
</dbReference>
<name>A0AAU8DSF5_9ACTN</name>
<dbReference type="PANTHER" id="PTHR43236:SF2">
    <property type="entry name" value="BLL0069 PROTEIN"/>
    <property type="match status" value="1"/>
</dbReference>
<organism evidence="2">
    <name type="scientific">Nakamurella sp. A5-74</name>
    <dbReference type="NCBI Taxonomy" id="3158264"/>
    <lineage>
        <taxon>Bacteria</taxon>
        <taxon>Bacillati</taxon>
        <taxon>Actinomycetota</taxon>
        <taxon>Actinomycetes</taxon>
        <taxon>Nakamurellales</taxon>
        <taxon>Nakamurellaceae</taxon>
        <taxon>Nakamurella</taxon>
    </lineage>
</organism>
<feature type="domain" description="IrrE N-terminal-like" evidence="1">
    <location>
        <begin position="68"/>
        <end position="161"/>
    </location>
</feature>
<evidence type="ECO:0000259" key="1">
    <source>
        <dbReference type="Pfam" id="PF06114"/>
    </source>
</evidence>
<dbReference type="Gene3D" id="1.10.10.2910">
    <property type="match status" value="1"/>
</dbReference>
<dbReference type="PANTHER" id="PTHR43236">
    <property type="entry name" value="ANTITOXIN HIGA1"/>
    <property type="match status" value="1"/>
</dbReference>
<evidence type="ECO:0000313" key="2">
    <source>
        <dbReference type="EMBL" id="XCG64109.1"/>
    </source>
</evidence>
<sequence>MPLSPQVRRPPTPTTAVVLARRVGLEFGVYDSNGRADVHDLVAKAGGRIVIDDTVESLVIHRSGTFKINVPSYTSARRDRFTIAHELGHYFLHYLNARPDEVRRKFTRLGRNPAETQANYFAAELVMPREQFREHFMQENGDLRRLARIFDVSQLSAQVRAESLGLIH</sequence>
<dbReference type="Pfam" id="PF06114">
    <property type="entry name" value="Peptidase_M78"/>
    <property type="match status" value="1"/>
</dbReference>
<proteinExistence type="predicted"/>